<dbReference type="AlphaFoldDB" id="A0AA40SX06"/>
<dbReference type="EMBL" id="VJXY01000012">
    <property type="protein sequence ID" value="MBD6616761.1"/>
    <property type="molecule type" value="Genomic_DNA"/>
</dbReference>
<keyword evidence="1" id="KW-0732">Signal</keyword>
<feature type="signal peptide" evidence="1">
    <location>
        <begin position="1"/>
        <end position="22"/>
    </location>
</feature>
<feature type="chain" id="PRO_5041298769" description="PepSY domain-containing protein" evidence="1">
    <location>
        <begin position="23"/>
        <end position="152"/>
    </location>
</feature>
<dbReference type="Proteomes" id="UP001165986">
    <property type="component" value="Unassembled WGS sequence"/>
</dbReference>
<evidence type="ECO:0000313" key="3">
    <source>
        <dbReference type="Proteomes" id="UP001165986"/>
    </source>
</evidence>
<protein>
    <recommendedName>
        <fullName evidence="4">PepSY domain-containing protein</fullName>
    </recommendedName>
</protein>
<evidence type="ECO:0000256" key="1">
    <source>
        <dbReference type="SAM" id="SignalP"/>
    </source>
</evidence>
<evidence type="ECO:0000313" key="2">
    <source>
        <dbReference type="EMBL" id="MBD6616761.1"/>
    </source>
</evidence>
<evidence type="ECO:0008006" key="4">
    <source>
        <dbReference type="Google" id="ProtNLM"/>
    </source>
</evidence>
<proteinExistence type="predicted"/>
<sequence>MKKLICSPLMASLLIGVTSQLAITQSLSNHSRMGLASSSLFTGLNKYTDVKVSQNTQQIDEKTALNLVWKLPQVQRKARDIERLSKGTIRVAAMVDSHPNLNEPYYKVQVFEKHPDENVTIYWFHVLKSNGAIEVLDVVTNQYISLEKWKPD</sequence>
<reference evidence="2" key="1">
    <citation type="submission" date="2019-07" db="EMBL/GenBank/DDBJ databases">
        <title>Toxilogical consequences of a new and cryptic species of cyanobacteria (Komarekiella delphini-convector) recovered from the epidermis of a bottlenose dolphin and 1500 ft. in the air.</title>
        <authorList>
            <person name="Brown A.O."/>
            <person name="Dvorak P."/>
            <person name="Villanueva C.D."/>
            <person name="Foss A.J."/>
            <person name="Garvey A.D."/>
            <person name="Gibson Q.A."/>
            <person name="Johansen J.R."/>
            <person name="Casamatta D.A."/>
        </authorList>
    </citation>
    <scope>NUCLEOTIDE SEQUENCE</scope>
    <source>
        <strain evidence="2">SJRDD-AB1</strain>
    </source>
</reference>
<gene>
    <name evidence="2" type="ORF">FNW02_13215</name>
</gene>
<keyword evidence="3" id="KW-1185">Reference proteome</keyword>
<accession>A0AA40SX06</accession>
<name>A0AA40SX06_9NOST</name>
<comment type="caution">
    <text evidence="2">The sequence shown here is derived from an EMBL/GenBank/DDBJ whole genome shotgun (WGS) entry which is preliminary data.</text>
</comment>
<organism evidence="2 3">
    <name type="scientific">Komarekiella delphini-convector SJRDD-AB1</name>
    <dbReference type="NCBI Taxonomy" id="2593771"/>
    <lineage>
        <taxon>Bacteria</taxon>
        <taxon>Bacillati</taxon>
        <taxon>Cyanobacteriota</taxon>
        <taxon>Cyanophyceae</taxon>
        <taxon>Nostocales</taxon>
        <taxon>Nostocaceae</taxon>
        <taxon>Komarekiella</taxon>
        <taxon>Komarekiella delphini-convector</taxon>
    </lineage>
</organism>